<dbReference type="InterPro" id="IPR005490">
    <property type="entry name" value="LD_TPept_cat_dom"/>
</dbReference>
<feature type="active site" description="Proton donor/acceptor" evidence="6">
    <location>
        <position position="196"/>
    </location>
</feature>
<dbReference type="PANTHER" id="PTHR30582:SF33">
    <property type="entry name" value="EXPORTED PROTEIN"/>
    <property type="match status" value="1"/>
</dbReference>
<dbReference type="Proteomes" id="UP001523216">
    <property type="component" value="Unassembled WGS sequence"/>
</dbReference>
<dbReference type="RefSeq" id="WP_251797659.1">
    <property type="nucleotide sequence ID" value="NZ_JAMQOL010000011.1"/>
</dbReference>
<dbReference type="EMBL" id="JAMQOL010000011">
    <property type="protein sequence ID" value="MCM4077800.1"/>
    <property type="molecule type" value="Genomic_DNA"/>
</dbReference>
<evidence type="ECO:0000259" key="8">
    <source>
        <dbReference type="PROSITE" id="PS52029"/>
    </source>
</evidence>
<dbReference type="SUPFAM" id="SSF141523">
    <property type="entry name" value="L,D-transpeptidase catalytic domain-like"/>
    <property type="match status" value="1"/>
</dbReference>
<sequence length="241" mass="25981">MGSRRVAAGVALAAMVGGGLGAVALSPAGASAAVATTVVTKAAAAGCSTGKYQKQVETLINKIGMFGKTKVDGKQSAADCKIIKKFQTRYGIQPAAGLAGPTTWDVAKRLAATKVAACKPKKSGYTFCVNLTQQTSWIMKNGKQFAAPTVVRTGMKNYRTPSGTYKINKRTKKEWSDPYEVWLPYWQRFQGGKGFHQTTYIHDKWRGSHGCVNLLPNDARTYWNVGKIGMTVKLIGRRPGT</sequence>
<evidence type="ECO:0000256" key="4">
    <source>
        <dbReference type="ARBA" id="ARBA00022984"/>
    </source>
</evidence>
<evidence type="ECO:0000313" key="9">
    <source>
        <dbReference type="EMBL" id="MCM4077800.1"/>
    </source>
</evidence>
<keyword evidence="4 6" id="KW-0573">Peptidoglycan synthesis</keyword>
<feature type="chain" id="PRO_5046900131" evidence="7">
    <location>
        <begin position="33"/>
        <end position="241"/>
    </location>
</feature>
<dbReference type="Gene3D" id="2.40.440.10">
    <property type="entry name" value="L,D-transpeptidase catalytic domain-like"/>
    <property type="match status" value="1"/>
</dbReference>
<keyword evidence="7" id="KW-0732">Signal</keyword>
<evidence type="ECO:0000256" key="3">
    <source>
        <dbReference type="ARBA" id="ARBA00022960"/>
    </source>
</evidence>
<keyword evidence="10" id="KW-1185">Reference proteome</keyword>
<dbReference type="CDD" id="cd16913">
    <property type="entry name" value="YkuD_like"/>
    <property type="match status" value="1"/>
</dbReference>
<name>A0ABT0XVI4_9ACTN</name>
<protein>
    <submittedName>
        <fullName evidence="9">L,D-transpeptidase family protein</fullName>
    </submittedName>
</protein>
<dbReference type="PANTHER" id="PTHR30582">
    <property type="entry name" value="L,D-TRANSPEPTIDASE"/>
    <property type="match status" value="1"/>
</dbReference>
<dbReference type="InterPro" id="IPR006311">
    <property type="entry name" value="TAT_signal"/>
</dbReference>
<accession>A0ABT0XVI4</accession>
<feature type="signal peptide" evidence="7">
    <location>
        <begin position="1"/>
        <end position="32"/>
    </location>
</feature>
<feature type="domain" description="L,D-TPase catalytic" evidence="8">
    <location>
        <begin position="125"/>
        <end position="235"/>
    </location>
</feature>
<gene>
    <name evidence="9" type="ORF">LXN57_09495</name>
</gene>
<reference evidence="9 10" key="1">
    <citation type="submission" date="2022-06" db="EMBL/GenBank/DDBJ databases">
        <title>Actinoplanes abujensis sp. nov., isolated from Nigerian arid soil.</title>
        <authorList>
            <person name="Ding P."/>
        </authorList>
    </citation>
    <scope>NUCLEOTIDE SEQUENCE [LARGE SCALE GENOMIC DNA]</scope>
    <source>
        <strain evidence="10">TRM88002</strain>
    </source>
</reference>
<organism evidence="9 10">
    <name type="scientific">Paractinoplanes hotanensis</name>
    <dbReference type="NCBI Taxonomy" id="2906497"/>
    <lineage>
        <taxon>Bacteria</taxon>
        <taxon>Bacillati</taxon>
        <taxon>Actinomycetota</taxon>
        <taxon>Actinomycetes</taxon>
        <taxon>Micromonosporales</taxon>
        <taxon>Micromonosporaceae</taxon>
        <taxon>Paractinoplanes</taxon>
    </lineage>
</organism>
<dbReference type="InterPro" id="IPR050979">
    <property type="entry name" value="LD-transpeptidase"/>
</dbReference>
<comment type="caution">
    <text evidence="9">The sequence shown here is derived from an EMBL/GenBank/DDBJ whole genome shotgun (WGS) entry which is preliminary data.</text>
</comment>
<feature type="active site" description="Nucleophile" evidence="6">
    <location>
        <position position="211"/>
    </location>
</feature>
<dbReference type="InterPro" id="IPR038063">
    <property type="entry name" value="Transpep_catalytic_dom"/>
</dbReference>
<evidence type="ECO:0000313" key="10">
    <source>
        <dbReference type="Proteomes" id="UP001523216"/>
    </source>
</evidence>
<keyword evidence="3 6" id="KW-0133">Cell shape</keyword>
<evidence type="ECO:0000256" key="2">
    <source>
        <dbReference type="ARBA" id="ARBA00022679"/>
    </source>
</evidence>
<evidence type="ECO:0000256" key="6">
    <source>
        <dbReference type="PROSITE-ProRule" id="PRU01373"/>
    </source>
</evidence>
<evidence type="ECO:0000256" key="1">
    <source>
        <dbReference type="ARBA" id="ARBA00004752"/>
    </source>
</evidence>
<comment type="pathway">
    <text evidence="1 6">Cell wall biogenesis; peptidoglycan biosynthesis.</text>
</comment>
<keyword evidence="2" id="KW-0808">Transferase</keyword>
<dbReference type="PROSITE" id="PS51318">
    <property type="entry name" value="TAT"/>
    <property type="match status" value="1"/>
</dbReference>
<keyword evidence="5 6" id="KW-0961">Cell wall biogenesis/degradation</keyword>
<evidence type="ECO:0000256" key="7">
    <source>
        <dbReference type="SAM" id="SignalP"/>
    </source>
</evidence>
<evidence type="ECO:0000256" key="5">
    <source>
        <dbReference type="ARBA" id="ARBA00023316"/>
    </source>
</evidence>
<proteinExistence type="predicted"/>
<dbReference type="PROSITE" id="PS52029">
    <property type="entry name" value="LD_TPASE"/>
    <property type="match status" value="1"/>
</dbReference>
<dbReference type="Pfam" id="PF03734">
    <property type="entry name" value="YkuD"/>
    <property type="match status" value="1"/>
</dbReference>